<keyword evidence="3" id="KW-1185">Reference proteome</keyword>
<evidence type="ECO:0000313" key="2">
    <source>
        <dbReference type="EMBL" id="KAG8087903.1"/>
    </source>
</evidence>
<comment type="caution">
    <text evidence="2">The sequence shown here is derived from an EMBL/GenBank/DDBJ whole genome shotgun (WGS) entry which is preliminary data.</text>
</comment>
<protein>
    <submittedName>
        <fullName evidence="2">Uncharacterized protein</fullName>
    </submittedName>
</protein>
<sequence>MSLTTTEVSPDNDEDEDDWWEDRWLAAETTMDFLRDSLLLPAKVLPVAMSSFEPSQSMVGAVDSKGEREQMRADERNRRSLKGLEARKDHGMDMPSRDLALATASATSGLGT</sequence>
<organism evidence="2 3">
    <name type="scientific">Zizania palustris</name>
    <name type="common">Northern wild rice</name>
    <dbReference type="NCBI Taxonomy" id="103762"/>
    <lineage>
        <taxon>Eukaryota</taxon>
        <taxon>Viridiplantae</taxon>
        <taxon>Streptophyta</taxon>
        <taxon>Embryophyta</taxon>
        <taxon>Tracheophyta</taxon>
        <taxon>Spermatophyta</taxon>
        <taxon>Magnoliopsida</taxon>
        <taxon>Liliopsida</taxon>
        <taxon>Poales</taxon>
        <taxon>Poaceae</taxon>
        <taxon>BOP clade</taxon>
        <taxon>Oryzoideae</taxon>
        <taxon>Oryzeae</taxon>
        <taxon>Zizaniinae</taxon>
        <taxon>Zizania</taxon>
    </lineage>
</organism>
<dbReference type="EMBL" id="JAAALK010000082">
    <property type="protein sequence ID" value="KAG8087903.1"/>
    <property type="molecule type" value="Genomic_DNA"/>
</dbReference>
<accession>A0A8J5WFN3</accession>
<feature type="compositionally biased region" description="Basic and acidic residues" evidence="1">
    <location>
        <begin position="64"/>
        <end position="96"/>
    </location>
</feature>
<reference evidence="2" key="1">
    <citation type="journal article" date="2021" name="bioRxiv">
        <title>Whole Genome Assembly and Annotation of Northern Wild Rice, Zizania palustris L., Supports a Whole Genome Duplication in the Zizania Genus.</title>
        <authorList>
            <person name="Haas M."/>
            <person name="Kono T."/>
            <person name="Macchietto M."/>
            <person name="Millas R."/>
            <person name="McGilp L."/>
            <person name="Shao M."/>
            <person name="Duquette J."/>
            <person name="Hirsch C.N."/>
            <person name="Kimball J."/>
        </authorList>
    </citation>
    <scope>NUCLEOTIDE SEQUENCE</scope>
    <source>
        <tissue evidence="2">Fresh leaf tissue</tissue>
    </source>
</reference>
<name>A0A8J5WFN3_ZIZPA</name>
<dbReference type="AlphaFoldDB" id="A0A8J5WFN3"/>
<proteinExistence type="predicted"/>
<dbReference type="Proteomes" id="UP000729402">
    <property type="component" value="Unassembled WGS sequence"/>
</dbReference>
<feature type="region of interest" description="Disordered" evidence="1">
    <location>
        <begin position="58"/>
        <end position="96"/>
    </location>
</feature>
<evidence type="ECO:0000256" key="1">
    <source>
        <dbReference type="SAM" id="MobiDB-lite"/>
    </source>
</evidence>
<gene>
    <name evidence="2" type="ORF">GUJ93_ZPchr0010g10827</name>
</gene>
<evidence type="ECO:0000313" key="3">
    <source>
        <dbReference type="Proteomes" id="UP000729402"/>
    </source>
</evidence>
<reference evidence="2" key="2">
    <citation type="submission" date="2021-02" db="EMBL/GenBank/DDBJ databases">
        <authorList>
            <person name="Kimball J.A."/>
            <person name="Haas M.W."/>
            <person name="Macchietto M."/>
            <person name="Kono T."/>
            <person name="Duquette J."/>
            <person name="Shao M."/>
        </authorList>
    </citation>
    <scope>NUCLEOTIDE SEQUENCE</scope>
    <source>
        <tissue evidence="2">Fresh leaf tissue</tissue>
    </source>
</reference>